<feature type="transmembrane region" description="Helical" evidence="1">
    <location>
        <begin position="66"/>
        <end position="91"/>
    </location>
</feature>
<evidence type="ECO:0000313" key="2">
    <source>
        <dbReference type="EMBL" id="MCX2837292.1"/>
    </source>
</evidence>
<evidence type="ECO:0000256" key="1">
    <source>
        <dbReference type="SAM" id="Phobius"/>
    </source>
</evidence>
<feature type="transmembrane region" description="Helical" evidence="1">
    <location>
        <begin position="12"/>
        <end position="41"/>
    </location>
</feature>
<keyword evidence="3" id="KW-1185">Reference proteome</keyword>
<dbReference type="RefSeq" id="WP_266068507.1">
    <property type="nucleotide sequence ID" value="NZ_JAPJDA010000005.1"/>
</dbReference>
<accession>A0A9X3I0U8</accession>
<keyword evidence="1" id="KW-0812">Transmembrane</keyword>
<dbReference type="InterPro" id="IPR011655">
    <property type="entry name" value="MpPF26"/>
</dbReference>
<dbReference type="EMBL" id="JAPJDA010000005">
    <property type="protein sequence ID" value="MCX2837292.1"/>
    <property type="molecule type" value="Genomic_DNA"/>
</dbReference>
<reference evidence="2" key="1">
    <citation type="submission" date="2022-11" db="EMBL/GenBank/DDBJ databases">
        <title>Salinimicrobium profundisediminis sp. nov., isolated from deep-sea sediment of the Mariana Trench.</title>
        <authorList>
            <person name="Fu H."/>
        </authorList>
    </citation>
    <scope>NUCLEOTIDE SEQUENCE</scope>
    <source>
        <strain evidence="2">MT39</strain>
    </source>
</reference>
<name>A0A9X3I0U8_9FLAO</name>
<sequence>MEKQTLPNSTLILVFGILSIVTCCCYGILGLIFGIVALVLAKTAKQTYMAQPDIYEGYNNVKTGRILAIIGVILSGLYLLLNIVLVAIYGWDGMQEMVMESMEVYQNQ</sequence>
<organism evidence="2 3">
    <name type="scientific">Salinimicrobium profundisediminis</name>
    <dbReference type="NCBI Taxonomy" id="2994553"/>
    <lineage>
        <taxon>Bacteria</taxon>
        <taxon>Pseudomonadati</taxon>
        <taxon>Bacteroidota</taxon>
        <taxon>Flavobacteriia</taxon>
        <taxon>Flavobacteriales</taxon>
        <taxon>Flavobacteriaceae</taxon>
        <taxon>Salinimicrobium</taxon>
    </lineage>
</organism>
<dbReference type="Pfam" id="PF07666">
    <property type="entry name" value="MpPF26"/>
    <property type="match status" value="1"/>
</dbReference>
<protein>
    <submittedName>
        <fullName evidence="2">CCC motif membrane protein</fullName>
    </submittedName>
</protein>
<dbReference type="Proteomes" id="UP001148482">
    <property type="component" value="Unassembled WGS sequence"/>
</dbReference>
<comment type="caution">
    <text evidence="2">The sequence shown here is derived from an EMBL/GenBank/DDBJ whole genome shotgun (WGS) entry which is preliminary data.</text>
</comment>
<gene>
    <name evidence="2" type="ORF">OQ279_03940</name>
</gene>
<dbReference type="AlphaFoldDB" id="A0A9X3I0U8"/>
<evidence type="ECO:0000313" key="3">
    <source>
        <dbReference type="Proteomes" id="UP001148482"/>
    </source>
</evidence>
<keyword evidence="1" id="KW-0472">Membrane</keyword>
<proteinExistence type="predicted"/>
<keyword evidence="1" id="KW-1133">Transmembrane helix</keyword>
<dbReference type="NCBIfam" id="NF040945">
    <property type="entry name" value="CCC_membrane"/>
    <property type="match status" value="1"/>
</dbReference>